<evidence type="ECO:0000256" key="11">
    <source>
        <dbReference type="SAM" id="Phobius"/>
    </source>
</evidence>
<dbReference type="InterPro" id="IPR027417">
    <property type="entry name" value="P-loop_NTPase"/>
</dbReference>
<evidence type="ECO:0000256" key="6">
    <source>
        <dbReference type="ARBA" id="ARBA00022989"/>
    </source>
</evidence>
<evidence type="ECO:0000256" key="10">
    <source>
        <dbReference type="SAM" id="Coils"/>
    </source>
</evidence>
<evidence type="ECO:0000256" key="1">
    <source>
        <dbReference type="ARBA" id="ARBA00004323"/>
    </source>
</evidence>
<evidence type="ECO:0000256" key="4">
    <source>
        <dbReference type="ARBA" id="ARBA00022692"/>
    </source>
</evidence>
<evidence type="ECO:0000256" key="8">
    <source>
        <dbReference type="ARBA" id="ARBA00023136"/>
    </source>
</evidence>
<keyword evidence="13" id="KW-1185">Reference proteome</keyword>
<dbReference type="Proteomes" id="UP000276133">
    <property type="component" value="Unassembled WGS sequence"/>
</dbReference>
<dbReference type="PANTHER" id="PTHR14647:SF87">
    <property type="entry name" value="PUTATIVE-RELATED"/>
    <property type="match status" value="1"/>
</dbReference>
<proteinExistence type="inferred from homology"/>
<keyword evidence="8 11" id="KW-0472">Membrane</keyword>
<dbReference type="GO" id="GO:0000139">
    <property type="term" value="C:Golgi membrane"/>
    <property type="evidence" value="ECO:0007669"/>
    <property type="project" value="UniProtKB-SubCell"/>
</dbReference>
<keyword evidence="5" id="KW-0735">Signal-anchor</keyword>
<dbReference type="Gene3D" id="3.40.50.300">
    <property type="entry name" value="P-loop containing nucleotide triphosphate hydrolases"/>
    <property type="match status" value="1"/>
</dbReference>
<evidence type="ECO:0000313" key="13">
    <source>
        <dbReference type="Proteomes" id="UP000276133"/>
    </source>
</evidence>
<dbReference type="GO" id="GO:0009247">
    <property type="term" value="P:glycolipid biosynthetic process"/>
    <property type="evidence" value="ECO:0007669"/>
    <property type="project" value="InterPro"/>
</dbReference>
<dbReference type="AlphaFoldDB" id="A0A3M7SKZ8"/>
<organism evidence="12 13">
    <name type="scientific">Brachionus plicatilis</name>
    <name type="common">Marine rotifer</name>
    <name type="synonym">Brachionus muelleri</name>
    <dbReference type="NCBI Taxonomy" id="10195"/>
    <lineage>
        <taxon>Eukaryota</taxon>
        <taxon>Metazoa</taxon>
        <taxon>Spiralia</taxon>
        <taxon>Gnathifera</taxon>
        <taxon>Rotifera</taxon>
        <taxon>Eurotatoria</taxon>
        <taxon>Monogononta</taxon>
        <taxon>Pseudotrocha</taxon>
        <taxon>Ploima</taxon>
        <taxon>Brachionidae</taxon>
        <taxon>Brachionus</taxon>
    </lineage>
</organism>
<evidence type="ECO:0000256" key="5">
    <source>
        <dbReference type="ARBA" id="ARBA00022968"/>
    </source>
</evidence>
<keyword evidence="7" id="KW-0333">Golgi apparatus</keyword>
<keyword evidence="6 11" id="KW-1133">Transmembrane helix</keyword>
<name>A0A3M7SKZ8_BRAPC</name>
<gene>
    <name evidence="12" type="ORF">BpHYR1_041875</name>
</gene>
<dbReference type="EMBL" id="REGN01001191">
    <property type="protein sequence ID" value="RNA36402.1"/>
    <property type="molecule type" value="Genomic_DNA"/>
</dbReference>
<dbReference type="PANTHER" id="PTHR14647">
    <property type="entry name" value="GALACTOSE-3-O-SULFOTRANSFERASE"/>
    <property type="match status" value="1"/>
</dbReference>
<accession>A0A3M7SKZ8</accession>
<keyword evidence="3 12" id="KW-0808">Transferase</keyword>
<keyword evidence="9" id="KW-0325">Glycoprotein</keyword>
<dbReference type="Pfam" id="PF06990">
    <property type="entry name" value="Gal-3-0_sulfotr"/>
    <property type="match status" value="1"/>
</dbReference>
<evidence type="ECO:0000256" key="7">
    <source>
        <dbReference type="ARBA" id="ARBA00023034"/>
    </source>
</evidence>
<comment type="subcellular location">
    <subcellularLocation>
        <location evidence="1">Golgi apparatus membrane</location>
        <topology evidence="1">Single-pass type II membrane protein</topology>
    </subcellularLocation>
</comment>
<comment type="caution">
    <text evidence="12">The sequence shown here is derived from an EMBL/GenBank/DDBJ whole genome shotgun (WGS) entry which is preliminary data.</text>
</comment>
<evidence type="ECO:0000256" key="2">
    <source>
        <dbReference type="ARBA" id="ARBA00008124"/>
    </source>
</evidence>
<dbReference type="OrthoDB" id="514299at2759"/>
<dbReference type="EC" id="2.8.2.11" evidence="12"/>
<feature type="transmembrane region" description="Helical" evidence="11">
    <location>
        <begin position="7"/>
        <end position="24"/>
    </location>
</feature>
<evidence type="ECO:0000256" key="9">
    <source>
        <dbReference type="ARBA" id="ARBA00023180"/>
    </source>
</evidence>
<comment type="similarity">
    <text evidence="2">Belongs to the galactose-3-O-sulfotransferase family.</text>
</comment>
<feature type="coiled-coil region" evidence="10">
    <location>
        <begin position="268"/>
        <end position="302"/>
    </location>
</feature>
<sequence length="406" mass="47602">MLSRHKNFIFCLIGFFLICQWYNFNQYRKNDNNFEWPLEINKNNLKNIYFVKTHKTASSALQNVLIRLADKRKMRVVTNLQKEIIINSSFGLNDKIYFIHGRHNTQIAEKAFPRNNSLYMTILRKPADQLLSSLNYFRMLKGKRTTIYNNIEDERTMKKLASKNKILCLLRNSASYDLGIVNCAESYKGSEQSLINRFKKEFDFVILTEYFNEGLILLKKMLNLSYKDIVCLSVNQGTKKVDEKDREWAESVIEKVSNADVILYNYYLKKYEEVRVLLKDEVDELKRQNDYYQNECTNGREQKYFYGDVPYIGYSLRTNLTGDFKDFCVKLTSTELELTNDLLKKQLDIFSGSGNGHLREKKIRESSCSCTGSLGKPQGSSEWRKPSFKPSSLKKINLIFSLKIFE</sequence>
<keyword evidence="10" id="KW-0175">Coiled coil</keyword>
<protein>
    <submittedName>
        <fullName evidence="12">Galactosylceramide sulfotransferase-like</fullName>
        <ecNumber evidence="12">2.8.2.11</ecNumber>
    </submittedName>
</protein>
<reference evidence="12 13" key="1">
    <citation type="journal article" date="2018" name="Sci. Rep.">
        <title>Genomic signatures of local adaptation to the degree of environmental predictability in rotifers.</title>
        <authorList>
            <person name="Franch-Gras L."/>
            <person name="Hahn C."/>
            <person name="Garcia-Roger E.M."/>
            <person name="Carmona M.J."/>
            <person name="Serra M."/>
            <person name="Gomez A."/>
        </authorList>
    </citation>
    <scope>NUCLEOTIDE SEQUENCE [LARGE SCALE GENOMIC DNA]</scope>
    <source>
        <strain evidence="12">HYR1</strain>
    </source>
</reference>
<evidence type="ECO:0000313" key="12">
    <source>
        <dbReference type="EMBL" id="RNA36402.1"/>
    </source>
</evidence>
<dbReference type="InterPro" id="IPR009729">
    <property type="entry name" value="Gal-3-0_sulfotransfrase"/>
</dbReference>
<dbReference type="GO" id="GO:0001733">
    <property type="term" value="F:galactosylceramide sulfotransferase activity"/>
    <property type="evidence" value="ECO:0007669"/>
    <property type="project" value="UniProtKB-EC"/>
</dbReference>
<keyword evidence="4 11" id="KW-0812">Transmembrane</keyword>
<evidence type="ECO:0000256" key="3">
    <source>
        <dbReference type="ARBA" id="ARBA00022679"/>
    </source>
</evidence>